<reference evidence="1" key="1">
    <citation type="journal article" date="2022" name="bioRxiv">
        <title>Genomics of Preaxostyla Flagellates Illuminates Evolutionary Transitions and the Path Towards Mitochondrial Loss.</title>
        <authorList>
            <person name="Novak L.V.F."/>
            <person name="Treitli S.C."/>
            <person name="Pyrih J."/>
            <person name="Halakuc P."/>
            <person name="Pipaliya S.V."/>
            <person name="Vacek V."/>
            <person name="Brzon O."/>
            <person name="Soukal P."/>
            <person name="Eme L."/>
            <person name="Dacks J.B."/>
            <person name="Karnkowska A."/>
            <person name="Elias M."/>
            <person name="Hampl V."/>
        </authorList>
    </citation>
    <scope>NUCLEOTIDE SEQUENCE</scope>
    <source>
        <strain evidence="1">RCP-MX</strain>
    </source>
</reference>
<evidence type="ECO:0000313" key="2">
    <source>
        <dbReference type="Proteomes" id="UP001141327"/>
    </source>
</evidence>
<protein>
    <submittedName>
        <fullName evidence="1">Uncharacterized protein</fullName>
    </submittedName>
</protein>
<sequence length="74" mass="8142">MHCIVQQSLNGSENAFEARKFFKTFTNSLGILNVHAVFKRGGVLPTGEPTVYLAFPPGACFHPGIFRSQLLFVS</sequence>
<keyword evidence="2" id="KW-1185">Reference proteome</keyword>
<proteinExistence type="predicted"/>
<accession>A0ABQ8U074</accession>
<evidence type="ECO:0000313" key="1">
    <source>
        <dbReference type="EMBL" id="KAJ4452398.1"/>
    </source>
</evidence>
<dbReference type="Proteomes" id="UP001141327">
    <property type="component" value="Unassembled WGS sequence"/>
</dbReference>
<gene>
    <name evidence="1" type="ORF">PAPYR_13466</name>
</gene>
<organism evidence="1 2">
    <name type="scientific">Paratrimastix pyriformis</name>
    <dbReference type="NCBI Taxonomy" id="342808"/>
    <lineage>
        <taxon>Eukaryota</taxon>
        <taxon>Metamonada</taxon>
        <taxon>Preaxostyla</taxon>
        <taxon>Paratrimastigidae</taxon>
        <taxon>Paratrimastix</taxon>
    </lineage>
</organism>
<dbReference type="EMBL" id="JAPMOS010000541">
    <property type="protein sequence ID" value="KAJ4452398.1"/>
    <property type="molecule type" value="Genomic_DNA"/>
</dbReference>
<comment type="caution">
    <text evidence="1">The sequence shown here is derived from an EMBL/GenBank/DDBJ whole genome shotgun (WGS) entry which is preliminary data.</text>
</comment>
<name>A0ABQ8U074_9EUKA</name>